<evidence type="ECO:0000313" key="2">
    <source>
        <dbReference type="Proteomes" id="UP000824201"/>
    </source>
</evidence>
<comment type="caution">
    <text evidence="1">The sequence shown here is derived from an EMBL/GenBank/DDBJ whole genome shotgun (WGS) entry which is preliminary data.</text>
</comment>
<reference evidence="1" key="1">
    <citation type="submission" date="2020-10" db="EMBL/GenBank/DDBJ databases">
        <authorList>
            <person name="Gilroy R."/>
        </authorList>
    </citation>
    <scope>NUCLEOTIDE SEQUENCE</scope>
    <source>
        <strain evidence="1">ChiW13-3771</strain>
    </source>
</reference>
<sequence>MKEQLYTIPVNDAFDKDCECPICAMRKVLETNAVEYTMGPSYMEDDVRMNTDKMGFCREHMNMLLLQKNKLGLALILKTHIDHTNKEIQKLTQKPIKAGSLFKKAAENPVFDYTEKLTHSCFICDRINHTFDRYIHTVLQLWKTDEAFRNKYASSKGFCTEHFGVLVKAAQGSLKGSQLDEFLKVTTKLYLDNMQRLADDLEWFTDKFDYRYKDAPWKNSKDAIPRAVIKTNGILEDEDEKKTQSSI</sequence>
<evidence type="ECO:0000313" key="1">
    <source>
        <dbReference type="EMBL" id="HIR87489.1"/>
    </source>
</evidence>
<dbReference type="EMBL" id="DVHN01000006">
    <property type="protein sequence ID" value="HIR87489.1"/>
    <property type="molecule type" value="Genomic_DNA"/>
</dbReference>
<accession>A0A9D1EC27</accession>
<protein>
    <recommendedName>
        <fullName evidence="3">ABC transporter substrate-binding protein</fullName>
    </recommendedName>
</protein>
<dbReference type="AlphaFoldDB" id="A0A9D1EC27"/>
<reference evidence="1" key="2">
    <citation type="journal article" date="2021" name="PeerJ">
        <title>Extensive microbial diversity within the chicken gut microbiome revealed by metagenomics and culture.</title>
        <authorList>
            <person name="Gilroy R."/>
            <person name="Ravi A."/>
            <person name="Getino M."/>
            <person name="Pursley I."/>
            <person name="Horton D.L."/>
            <person name="Alikhan N.F."/>
            <person name="Baker D."/>
            <person name="Gharbi K."/>
            <person name="Hall N."/>
            <person name="Watson M."/>
            <person name="Adriaenssens E.M."/>
            <person name="Foster-Nyarko E."/>
            <person name="Jarju S."/>
            <person name="Secka A."/>
            <person name="Antonio M."/>
            <person name="Oren A."/>
            <person name="Chaudhuri R.R."/>
            <person name="La Ragione R."/>
            <person name="Hildebrand F."/>
            <person name="Pallen M.J."/>
        </authorList>
    </citation>
    <scope>NUCLEOTIDE SEQUENCE</scope>
    <source>
        <strain evidence="1">ChiW13-3771</strain>
    </source>
</reference>
<dbReference type="Pfam" id="PF19538">
    <property type="entry name" value="DUF6062"/>
    <property type="match status" value="1"/>
</dbReference>
<gene>
    <name evidence="1" type="ORF">IAC96_00920</name>
</gene>
<evidence type="ECO:0008006" key="3">
    <source>
        <dbReference type="Google" id="ProtNLM"/>
    </source>
</evidence>
<dbReference type="Proteomes" id="UP000824201">
    <property type="component" value="Unassembled WGS sequence"/>
</dbReference>
<name>A0A9D1EC27_9FIRM</name>
<dbReference type="InterPro" id="IPR045706">
    <property type="entry name" value="DUF6062"/>
</dbReference>
<organism evidence="1 2">
    <name type="scientific">Candidatus Fimimorpha faecalis</name>
    <dbReference type="NCBI Taxonomy" id="2840824"/>
    <lineage>
        <taxon>Bacteria</taxon>
        <taxon>Bacillati</taxon>
        <taxon>Bacillota</taxon>
        <taxon>Clostridia</taxon>
        <taxon>Eubacteriales</taxon>
        <taxon>Candidatus Fimimorpha</taxon>
    </lineage>
</organism>
<proteinExistence type="predicted"/>